<dbReference type="Pfam" id="PF17768">
    <property type="entry name" value="RecJ_OB"/>
    <property type="match status" value="1"/>
</dbReference>
<dbReference type="AlphaFoldDB" id="A0A0G1FQP4"/>
<evidence type="ECO:0000259" key="6">
    <source>
        <dbReference type="Pfam" id="PF01368"/>
    </source>
</evidence>
<evidence type="ECO:0000313" key="9">
    <source>
        <dbReference type="EMBL" id="KKS97356.1"/>
    </source>
</evidence>
<accession>A0A0G1FQP4</accession>
<evidence type="ECO:0000313" key="10">
    <source>
        <dbReference type="Proteomes" id="UP000034090"/>
    </source>
</evidence>
<dbReference type="PANTHER" id="PTHR30255">
    <property type="entry name" value="SINGLE-STRANDED-DNA-SPECIFIC EXONUCLEASE RECJ"/>
    <property type="match status" value="1"/>
</dbReference>
<feature type="domain" description="RecJ OB" evidence="8">
    <location>
        <begin position="440"/>
        <end position="544"/>
    </location>
</feature>
<comment type="caution">
    <text evidence="9">The sequence shown here is derived from an EMBL/GenBank/DDBJ whole genome shotgun (WGS) entry which is preliminary data.</text>
</comment>
<keyword evidence="3" id="KW-0540">Nuclease</keyword>
<protein>
    <recommendedName>
        <fullName evidence="2">Single-stranded-DNA-specific exonuclease RecJ</fullName>
    </recommendedName>
</protein>
<dbReference type="Pfam" id="PF01368">
    <property type="entry name" value="DHH"/>
    <property type="match status" value="1"/>
</dbReference>
<dbReference type="STRING" id="1618578.UV74_C0013G0478"/>
<feature type="domain" description="DDH" evidence="6">
    <location>
        <begin position="81"/>
        <end position="215"/>
    </location>
</feature>
<keyword evidence="4" id="KW-0378">Hydrolase</keyword>
<evidence type="ECO:0000259" key="8">
    <source>
        <dbReference type="Pfam" id="PF17768"/>
    </source>
</evidence>
<dbReference type="NCBIfam" id="TIGR00644">
    <property type="entry name" value="recJ"/>
    <property type="match status" value="1"/>
</dbReference>
<evidence type="ECO:0000256" key="1">
    <source>
        <dbReference type="ARBA" id="ARBA00005915"/>
    </source>
</evidence>
<dbReference type="GO" id="GO:0006310">
    <property type="term" value="P:DNA recombination"/>
    <property type="evidence" value="ECO:0007669"/>
    <property type="project" value="InterPro"/>
</dbReference>
<dbReference type="EMBL" id="LCFQ01000013">
    <property type="protein sequence ID" value="KKS97356.1"/>
    <property type="molecule type" value="Genomic_DNA"/>
</dbReference>
<reference evidence="9 10" key="1">
    <citation type="journal article" date="2015" name="Nature">
        <title>rRNA introns, odd ribosomes, and small enigmatic genomes across a large radiation of phyla.</title>
        <authorList>
            <person name="Brown C.T."/>
            <person name="Hug L.A."/>
            <person name="Thomas B.C."/>
            <person name="Sharon I."/>
            <person name="Castelle C.J."/>
            <person name="Singh A."/>
            <person name="Wilkins M.J."/>
            <person name="Williams K.H."/>
            <person name="Banfield J.F."/>
        </authorList>
    </citation>
    <scope>NUCLEOTIDE SEQUENCE [LARGE SCALE GENOMIC DNA]</scope>
</reference>
<dbReference type="PATRIC" id="fig|1618578.3.peg.833"/>
<evidence type="ECO:0000259" key="7">
    <source>
        <dbReference type="Pfam" id="PF02272"/>
    </source>
</evidence>
<evidence type="ECO:0000256" key="3">
    <source>
        <dbReference type="ARBA" id="ARBA00022722"/>
    </source>
</evidence>
<dbReference type="Gene3D" id="3.10.310.30">
    <property type="match status" value="1"/>
</dbReference>
<dbReference type="GO" id="GO:0003676">
    <property type="term" value="F:nucleic acid binding"/>
    <property type="evidence" value="ECO:0007669"/>
    <property type="project" value="InterPro"/>
</dbReference>
<evidence type="ECO:0000256" key="2">
    <source>
        <dbReference type="ARBA" id="ARBA00019841"/>
    </source>
</evidence>
<dbReference type="InterPro" id="IPR003156">
    <property type="entry name" value="DHHA1_dom"/>
</dbReference>
<dbReference type="Proteomes" id="UP000034090">
    <property type="component" value="Unassembled WGS sequence"/>
</dbReference>
<sequence>MIIIQCMKWKLLYSSKLSASNPKRIINILLANRGLKDKREKDEFLNPKYPFKISLKEVAIKKSQVDKAKARIKMAKERREKVIVFGDYDADGITATAILWENLYRLGVDVLPFIPDRFSEGYGLKEETVDLLVDAHNDLKLIITVDNGIVAHNAIKHALNRGIDTIVTDHHQKNIKKLAAHSVIHTTKICGSAIAWFLSRELCNNPTGLELAAIGTIADMLPLTGVNRSIAKYGLVELNKATRPGLVSMIKEAGIKRGTVGTYQVNFLIAPRINSTGRIGNALDSLRLLCTKDVVRSEKLAQKIGKLNIERQNIVDEVLAMAQEKLPEENNSGIILLAHENYHEGVIGLAASKLVEKYYRPSIVISMGEKVSKASARSIDGVNIIEEIRKLEGLIIEGGGHPMAAGFSIYNEKIEEFKQELDKLISPQLTEEVLEKSLKVDMAIDFSQISSDLLEKIISLEPYGLGNPTPLFCSEVTVLDARTVGGEKHLKLIVAQNGVKYDAIAFGFGEYISEIEQGSLLNIAFSLEENVWNGKRNIQLKIRDIK</sequence>
<dbReference type="InterPro" id="IPR038763">
    <property type="entry name" value="DHH_sf"/>
</dbReference>
<feature type="domain" description="DHHA1" evidence="7">
    <location>
        <begin position="334"/>
        <end position="425"/>
    </location>
</feature>
<dbReference type="Pfam" id="PF02272">
    <property type="entry name" value="DHHA1"/>
    <property type="match status" value="1"/>
</dbReference>
<dbReference type="GO" id="GO:0006281">
    <property type="term" value="P:DNA repair"/>
    <property type="evidence" value="ECO:0007669"/>
    <property type="project" value="InterPro"/>
</dbReference>
<proteinExistence type="inferred from homology"/>
<dbReference type="Gene3D" id="3.90.1640.30">
    <property type="match status" value="1"/>
</dbReference>
<dbReference type="PANTHER" id="PTHR30255:SF2">
    <property type="entry name" value="SINGLE-STRANDED-DNA-SPECIFIC EXONUCLEASE RECJ"/>
    <property type="match status" value="1"/>
</dbReference>
<name>A0A0G1FQP4_9BACT</name>
<keyword evidence="5 9" id="KW-0269">Exonuclease</keyword>
<dbReference type="InterPro" id="IPR004610">
    <property type="entry name" value="RecJ"/>
</dbReference>
<dbReference type="InterPro" id="IPR041122">
    <property type="entry name" value="RecJ_OB"/>
</dbReference>
<comment type="similarity">
    <text evidence="1">Belongs to the RecJ family.</text>
</comment>
<dbReference type="GO" id="GO:0008409">
    <property type="term" value="F:5'-3' exonuclease activity"/>
    <property type="evidence" value="ECO:0007669"/>
    <property type="project" value="InterPro"/>
</dbReference>
<evidence type="ECO:0000256" key="4">
    <source>
        <dbReference type="ARBA" id="ARBA00022801"/>
    </source>
</evidence>
<gene>
    <name evidence="9" type="ORF">UV74_C0013G0478</name>
</gene>
<organism evidence="9 10">
    <name type="scientific">Candidatus Woesebacteria bacterium GW2011_GWB1_43_14</name>
    <dbReference type="NCBI Taxonomy" id="1618578"/>
    <lineage>
        <taxon>Bacteria</taxon>
        <taxon>Candidatus Woeseibacteriota</taxon>
    </lineage>
</organism>
<evidence type="ECO:0000256" key="5">
    <source>
        <dbReference type="ARBA" id="ARBA00022839"/>
    </source>
</evidence>
<dbReference type="InterPro" id="IPR001667">
    <property type="entry name" value="DDH_dom"/>
</dbReference>
<dbReference type="InterPro" id="IPR051673">
    <property type="entry name" value="SSDNA_exonuclease_RecJ"/>
</dbReference>
<dbReference type="SUPFAM" id="SSF64182">
    <property type="entry name" value="DHH phosphoesterases"/>
    <property type="match status" value="1"/>
</dbReference>